<evidence type="ECO:0000256" key="1">
    <source>
        <dbReference type="SAM" id="SignalP"/>
    </source>
</evidence>
<gene>
    <name evidence="2" type="ORF">PCOR1329_LOCUS22605</name>
</gene>
<evidence type="ECO:0000313" key="3">
    <source>
        <dbReference type="Proteomes" id="UP001189429"/>
    </source>
</evidence>
<feature type="non-terminal residue" evidence="2">
    <location>
        <position position="153"/>
    </location>
</feature>
<dbReference type="EMBL" id="CAUYUJ010007571">
    <property type="protein sequence ID" value="CAK0821235.1"/>
    <property type="molecule type" value="Genomic_DNA"/>
</dbReference>
<feature type="signal peptide" evidence="1">
    <location>
        <begin position="1"/>
        <end position="22"/>
    </location>
</feature>
<protein>
    <submittedName>
        <fullName evidence="2">Uncharacterized protein</fullName>
    </submittedName>
</protein>
<proteinExistence type="predicted"/>
<reference evidence="2" key="1">
    <citation type="submission" date="2023-10" db="EMBL/GenBank/DDBJ databases">
        <authorList>
            <person name="Chen Y."/>
            <person name="Shah S."/>
            <person name="Dougan E. K."/>
            <person name="Thang M."/>
            <person name="Chan C."/>
        </authorList>
    </citation>
    <scope>NUCLEOTIDE SEQUENCE [LARGE SCALE GENOMIC DNA]</scope>
</reference>
<accession>A0ABN9RSH3</accession>
<sequence>MAPGQQLPLLAALARAARAAFAGECVQDLPAGCVHVTFWLPPDPMPASTEDALACDQAALPNKFEVEMAWSQAEAGAAFSAWLGAGAAAMVCLPPSCGADARGGVALGEAHLGAFLLCVTALADDARCAGVVHGSVQGFVDVGVRLISVVVAP</sequence>
<feature type="chain" id="PRO_5047123275" evidence="1">
    <location>
        <begin position="23"/>
        <end position="153"/>
    </location>
</feature>
<keyword evidence="3" id="KW-1185">Reference proteome</keyword>
<comment type="caution">
    <text evidence="2">The sequence shown here is derived from an EMBL/GenBank/DDBJ whole genome shotgun (WGS) entry which is preliminary data.</text>
</comment>
<evidence type="ECO:0000313" key="2">
    <source>
        <dbReference type="EMBL" id="CAK0821235.1"/>
    </source>
</evidence>
<dbReference type="Proteomes" id="UP001189429">
    <property type="component" value="Unassembled WGS sequence"/>
</dbReference>
<keyword evidence="1" id="KW-0732">Signal</keyword>
<name>A0ABN9RSH3_9DINO</name>
<organism evidence="2 3">
    <name type="scientific">Prorocentrum cordatum</name>
    <dbReference type="NCBI Taxonomy" id="2364126"/>
    <lineage>
        <taxon>Eukaryota</taxon>
        <taxon>Sar</taxon>
        <taxon>Alveolata</taxon>
        <taxon>Dinophyceae</taxon>
        <taxon>Prorocentrales</taxon>
        <taxon>Prorocentraceae</taxon>
        <taxon>Prorocentrum</taxon>
    </lineage>
</organism>